<gene>
    <name evidence="2" type="ORF">AAL_08304</name>
</gene>
<name>A0A167VNX5_9HYPO</name>
<protein>
    <submittedName>
        <fullName evidence="2">Uncharacterized protein</fullName>
    </submittedName>
</protein>
<keyword evidence="3" id="KW-1185">Reference proteome</keyword>
<dbReference type="EMBL" id="AZGY01000034">
    <property type="protein sequence ID" value="KZZ87801.1"/>
    <property type="molecule type" value="Genomic_DNA"/>
</dbReference>
<evidence type="ECO:0000313" key="2">
    <source>
        <dbReference type="EMBL" id="KZZ87801.1"/>
    </source>
</evidence>
<reference evidence="2 3" key="1">
    <citation type="journal article" date="2016" name="Genome Biol. Evol.">
        <title>Divergent and convergent evolution of fungal pathogenicity.</title>
        <authorList>
            <person name="Shang Y."/>
            <person name="Xiao G."/>
            <person name="Zheng P."/>
            <person name="Cen K."/>
            <person name="Zhan S."/>
            <person name="Wang C."/>
        </authorList>
    </citation>
    <scope>NUCLEOTIDE SEQUENCE [LARGE SCALE GENOMIC DNA]</scope>
    <source>
        <strain evidence="2 3">RCEF 2490</strain>
    </source>
</reference>
<evidence type="ECO:0000256" key="1">
    <source>
        <dbReference type="SAM" id="SignalP"/>
    </source>
</evidence>
<sequence>MNTLPFSIIAAVNLATATASHIPPVRRSMSHEPLCEEVDVFCRIAEFCAGRGTAIQDCAATTSLGVGYTQALGRDTFTRRNDTSRDPISCAVTDCVRDQEQSFTQVLSSICEDLGFGAPSNDCSREMAMMKSRAKFRNS</sequence>
<feature type="chain" id="PRO_5007893531" evidence="1">
    <location>
        <begin position="20"/>
        <end position="139"/>
    </location>
</feature>
<feature type="signal peptide" evidence="1">
    <location>
        <begin position="1"/>
        <end position="19"/>
    </location>
</feature>
<accession>A0A167VNX5</accession>
<keyword evidence="1" id="KW-0732">Signal</keyword>
<dbReference type="AlphaFoldDB" id="A0A167VNX5"/>
<proteinExistence type="predicted"/>
<organism evidence="2 3">
    <name type="scientific">Moelleriella libera RCEF 2490</name>
    <dbReference type="NCBI Taxonomy" id="1081109"/>
    <lineage>
        <taxon>Eukaryota</taxon>
        <taxon>Fungi</taxon>
        <taxon>Dikarya</taxon>
        <taxon>Ascomycota</taxon>
        <taxon>Pezizomycotina</taxon>
        <taxon>Sordariomycetes</taxon>
        <taxon>Hypocreomycetidae</taxon>
        <taxon>Hypocreales</taxon>
        <taxon>Clavicipitaceae</taxon>
        <taxon>Moelleriella</taxon>
    </lineage>
</organism>
<dbReference type="Proteomes" id="UP000078544">
    <property type="component" value="Unassembled WGS sequence"/>
</dbReference>
<evidence type="ECO:0000313" key="3">
    <source>
        <dbReference type="Proteomes" id="UP000078544"/>
    </source>
</evidence>
<comment type="caution">
    <text evidence="2">The sequence shown here is derived from an EMBL/GenBank/DDBJ whole genome shotgun (WGS) entry which is preliminary data.</text>
</comment>